<dbReference type="HOGENOM" id="CLU_2618425_0_0_6"/>
<dbReference type="InterPro" id="IPR043708">
    <property type="entry name" value="DUF5648"/>
</dbReference>
<name>A0A0E2ZM38_9GAMM</name>
<gene>
    <name evidence="2" type="ORF">IB75_08545</name>
</gene>
<evidence type="ECO:0000259" key="1">
    <source>
        <dbReference type="Pfam" id="PF18885"/>
    </source>
</evidence>
<sequence length="78" mass="8739">MYAPDKWTYEGIAFYAKLPINGVCPDASVPVYRVYNNRWRENDSNHRFVTSVREYQAMTAKGWVGEGVALCAAFGGGD</sequence>
<dbReference type="OrthoDB" id="9790784at2"/>
<dbReference type="AlphaFoldDB" id="A0A0E2ZM38"/>
<feature type="domain" description="DUF5648" evidence="1">
    <location>
        <begin position="5"/>
        <end position="71"/>
    </location>
</feature>
<proteinExistence type="predicted"/>
<organism evidence="2 3">
    <name type="scientific">Nitrosococcus oceani C-27</name>
    <dbReference type="NCBI Taxonomy" id="314279"/>
    <lineage>
        <taxon>Bacteria</taxon>
        <taxon>Pseudomonadati</taxon>
        <taxon>Pseudomonadota</taxon>
        <taxon>Gammaproteobacteria</taxon>
        <taxon>Chromatiales</taxon>
        <taxon>Chromatiaceae</taxon>
        <taxon>Nitrosococcus</taxon>
    </lineage>
</organism>
<evidence type="ECO:0000313" key="2">
    <source>
        <dbReference type="EMBL" id="KFI19417.1"/>
    </source>
</evidence>
<dbReference type="Pfam" id="PF18885">
    <property type="entry name" value="DUF5648"/>
    <property type="match status" value="1"/>
</dbReference>
<dbReference type="EMBL" id="JPGN01000053">
    <property type="protein sequence ID" value="KFI19417.1"/>
    <property type="molecule type" value="Genomic_DNA"/>
</dbReference>
<reference evidence="2 3" key="1">
    <citation type="submission" date="2014-07" db="EMBL/GenBank/DDBJ databases">
        <title>Comparative analysis of Nitrosococcus oceani genome inventories of strains from Pacific and Atlantic gyres.</title>
        <authorList>
            <person name="Lim C.K."/>
            <person name="Wang L."/>
            <person name="Sayavedra-Soto L.A."/>
            <person name="Klotz M.G."/>
        </authorList>
    </citation>
    <scope>NUCLEOTIDE SEQUENCE [LARGE SCALE GENOMIC DNA]</scope>
    <source>
        <strain evidence="2 3">C-27</strain>
    </source>
</reference>
<protein>
    <recommendedName>
        <fullName evidence="1">DUF5648 domain-containing protein</fullName>
    </recommendedName>
</protein>
<dbReference type="Proteomes" id="UP000028839">
    <property type="component" value="Unassembled WGS sequence"/>
</dbReference>
<comment type="caution">
    <text evidence="2">The sequence shown here is derived from an EMBL/GenBank/DDBJ whole genome shotgun (WGS) entry which is preliminary data.</text>
</comment>
<evidence type="ECO:0000313" key="3">
    <source>
        <dbReference type="Proteomes" id="UP000028839"/>
    </source>
</evidence>
<accession>A0A0E2ZM38</accession>